<dbReference type="EMBL" id="OBML01000003">
    <property type="protein sequence ID" value="SOB98835.1"/>
    <property type="molecule type" value="Genomic_DNA"/>
</dbReference>
<accession>A0A285RXD3</accession>
<keyword evidence="7" id="KW-1185">Reference proteome</keyword>
<dbReference type="Pfam" id="PF03466">
    <property type="entry name" value="LysR_substrate"/>
    <property type="match status" value="1"/>
</dbReference>
<dbReference type="Gene3D" id="1.10.10.10">
    <property type="entry name" value="Winged helix-like DNA-binding domain superfamily/Winged helix DNA-binding domain"/>
    <property type="match status" value="1"/>
</dbReference>
<evidence type="ECO:0000313" key="7">
    <source>
        <dbReference type="Proteomes" id="UP000219331"/>
    </source>
</evidence>
<dbReference type="AlphaFoldDB" id="A0A285RXD3"/>
<dbReference type="InterPro" id="IPR036388">
    <property type="entry name" value="WH-like_DNA-bd_sf"/>
</dbReference>
<protein>
    <submittedName>
        <fullName evidence="6">Transcriptional regulator, LysR family</fullName>
    </submittedName>
</protein>
<evidence type="ECO:0000256" key="3">
    <source>
        <dbReference type="ARBA" id="ARBA00023125"/>
    </source>
</evidence>
<dbReference type="Pfam" id="PF00126">
    <property type="entry name" value="HTH_1"/>
    <property type="match status" value="1"/>
</dbReference>
<evidence type="ECO:0000313" key="6">
    <source>
        <dbReference type="EMBL" id="SOB98835.1"/>
    </source>
</evidence>
<dbReference type="OrthoDB" id="9813056at2"/>
<dbReference type="CDD" id="cd08422">
    <property type="entry name" value="PBP2_CrgA_like"/>
    <property type="match status" value="1"/>
</dbReference>
<dbReference type="SUPFAM" id="SSF53850">
    <property type="entry name" value="Periplasmic binding protein-like II"/>
    <property type="match status" value="1"/>
</dbReference>
<dbReference type="GO" id="GO:0006351">
    <property type="term" value="P:DNA-templated transcription"/>
    <property type="evidence" value="ECO:0007669"/>
    <property type="project" value="TreeGrafter"/>
</dbReference>
<keyword evidence="4" id="KW-0804">Transcription</keyword>
<dbReference type="PROSITE" id="PS50931">
    <property type="entry name" value="HTH_LYSR"/>
    <property type="match status" value="1"/>
</dbReference>
<name>A0A285RXD3_9HYPH</name>
<dbReference type="SUPFAM" id="SSF46785">
    <property type="entry name" value="Winged helix' DNA-binding domain"/>
    <property type="match status" value="1"/>
</dbReference>
<proteinExistence type="inferred from homology"/>
<dbReference type="GO" id="GO:0003700">
    <property type="term" value="F:DNA-binding transcription factor activity"/>
    <property type="evidence" value="ECO:0007669"/>
    <property type="project" value="InterPro"/>
</dbReference>
<dbReference type="InterPro" id="IPR005119">
    <property type="entry name" value="LysR_subst-bd"/>
</dbReference>
<evidence type="ECO:0000259" key="5">
    <source>
        <dbReference type="PROSITE" id="PS50931"/>
    </source>
</evidence>
<dbReference type="STRING" id="538381.GCA_001696535_04121"/>
<feature type="domain" description="HTH lysR-type" evidence="5">
    <location>
        <begin position="1"/>
        <end position="59"/>
    </location>
</feature>
<dbReference type="Gene3D" id="3.40.190.290">
    <property type="match status" value="1"/>
</dbReference>
<dbReference type="InterPro" id="IPR000847">
    <property type="entry name" value="LysR_HTH_N"/>
</dbReference>
<dbReference type="InterPro" id="IPR036390">
    <property type="entry name" value="WH_DNA-bd_sf"/>
</dbReference>
<gene>
    <name evidence="6" type="ORF">SAMN05421512_1034</name>
</gene>
<keyword evidence="2" id="KW-0805">Transcription regulation</keyword>
<organism evidence="6 7">
    <name type="scientific">Stappia indica</name>
    <dbReference type="NCBI Taxonomy" id="538381"/>
    <lineage>
        <taxon>Bacteria</taxon>
        <taxon>Pseudomonadati</taxon>
        <taxon>Pseudomonadota</taxon>
        <taxon>Alphaproteobacteria</taxon>
        <taxon>Hyphomicrobiales</taxon>
        <taxon>Stappiaceae</taxon>
        <taxon>Stappia</taxon>
    </lineage>
</organism>
<dbReference type="InterPro" id="IPR058163">
    <property type="entry name" value="LysR-type_TF_proteobact-type"/>
</dbReference>
<evidence type="ECO:0000256" key="2">
    <source>
        <dbReference type="ARBA" id="ARBA00023015"/>
    </source>
</evidence>
<comment type="similarity">
    <text evidence="1">Belongs to the LysR transcriptional regulatory family.</text>
</comment>
<reference evidence="6 7" key="1">
    <citation type="submission" date="2017-08" db="EMBL/GenBank/DDBJ databases">
        <authorList>
            <person name="de Groot N.N."/>
        </authorList>
    </citation>
    <scope>NUCLEOTIDE SEQUENCE [LARGE SCALE GENOMIC DNA]</scope>
    <source>
        <strain evidence="6 7">USBA 352</strain>
    </source>
</reference>
<dbReference type="PANTHER" id="PTHR30537:SF5">
    <property type="entry name" value="HTH-TYPE TRANSCRIPTIONAL ACTIVATOR TTDR-RELATED"/>
    <property type="match status" value="1"/>
</dbReference>
<dbReference type="PANTHER" id="PTHR30537">
    <property type="entry name" value="HTH-TYPE TRANSCRIPTIONAL REGULATOR"/>
    <property type="match status" value="1"/>
</dbReference>
<dbReference type="Proteomes" id="UP000219331">
    <property type="component" value="Unassembled WGS sequence"/>
</dbReference>
<sequence>MSYVNNLRVFVRAVDLGSMSAAARDQRVSPAVVSSRIGELEKHLGVRLFNRTTRKLTPTEHGSIFYKGAVKILDAIEEAEAAVADVARHPRGSIFVAAPLGLGRRLVAPLIPAFKADYPDIDVRLRLSDRKVDVLGEGLDIAFVLGQPADSALKMRPVVDCARVLCAAPDYLAAHGTPESGEDLVRGRHHCLLLRFPGTSEFNWTLKGPDGPVRHEVSGPFESDDGDVLTDWALAGCGIVNKPLFEVAHHLRAGRLVEVCRATPPLPVQLACLYPHKRYQDPKIRLFIDFVTARCRAAVDAALAGE</sequence>
<dbReference type="GO" id="GO:0043565">
    <property type="term" value="F:sequence-specific DNA binding"/>
    <property type="evidence" value="ECO:0007669"/>
    <property type="project" value="TreeGrafter"/>
</dbReference>
<dbReference type="RefSeq" id="WP_097174199.1">
    <property type="nucleotide sequence ID" value="NZ_OBML01000003.1"/>
</dbReference>
<evidence type="ECO:0000256" key="4">
    <source>
        <dbReference type="ARBA" id="ARBA00023163"/>
    </source>
</evidence>
<dbReference type="FunFam" id="1.10.10.10:FF:000001">
    <property type="entry name" value="LysR family transcriptional regulator"/>
    <property type="match status" value="1"/>
</dbReference>
<evidence type="ECO:0000256" key="1">
    <source>
        <dbReference type="ARBA" id="ARBA00009437"/>
    </source>
</evidence>
<keyword evidence="3" id="KW-0238">DNA-binding</keyword>